<dbReference type="InterPro" id="IPR007370">
    <property type="entry name" value="Glu_cys_ligase"/>
</dbReference>
<dbReference type="AlphaFoldDB" id="A0A8J2U3Z9"/>
<protein>
    <recommendedName>
        <fullName evidence="8">Glutamate--cysteine ligase</fullName>
        <ecNumber evidence="8">6.3.2.2</ecNumber>
    </recommendedName>
    <alternativeName>
        <fullName evidence="8">Gamma-ECS</fullName>
        <shortName evidence="8">GCS</shortName>
    </alternativeName>
    <alternativeName>
        <fullName evidence="8">Gamma-glutamylcysteine synthetase</fullName>
    </alternativeName>
</protein>
<accession>A0A8J2U3Z9</accession>
<dbReference type="PANTHER" id="PTHR38761:SF1">
    <property type="entry name" value="GLUTAMATE--CYSTEINE LIGASE"/>
    <property type="match status" value="1"/>
</dbReference>
<dbReference type="Gene3D" id="3.30.590.20">
    <property type="match status" value="1"/>
</dbReference>
<keyword evidence="6 8" id="KW-0067">ATP-binding</keyword>
<dbReference type="GO" id="GO:0006750">
    <property type="term" value="P:glutathione biosynthetic process"/>
    <property type="evidence" value="ECO:0007669"/>
    <property type="project" value="UniProtKB-UniRule"/>
</dbReference>
<dbReference type="HAMAP" id="MF_00578">
    <property type="entry name" value="Glu_cys_ligase"/>
    <property type="match status" value="1"/>
</dbReference>
<dbReference type="InterPro" id="IPR006334">
    <property type="entry name" value="Glut_cys_ligase"/>
</dbReference>
<evidence type="ECO:0000256" key="1">
    <source>
        <dbReference type="ARBA" id="ARBA00005006"/>
    </source>
</evidence>
<keyword evidence="3 8" id="KW-0436">Ligase</keyword>
<keyword evidence="12" id="KW-1185">Reference proteome</keyword>
<comment type="pathway">
    <text evidence="1 8 9">Sulfur metabolism; glutathione biosynthesis; glutathione from L-cysteine and L-glutamate: step 1/2.</text>
</comment>
<dbReference type="UniPathway" id="UPA00142">
    <property type="reaction ID" value="UER00209"/>
</dbReference>
<dbReference type="InterPro" id="IPR014746">
    <property type="entry name" value="Gln_synth/guanido_kin_cat_dom"/>
</dbReference>
<evidence type="ECO:0000259" key="10">
    <source>
        <dbReference type="Pfam" id="PF04262"/>
    </source>
</evidence>
<dbReference type="PANTHER" id="PTHR38761">
    <property type="entry name" value="GLUTAMATE--CYSTEINE LIGASE"/>
    <property type="match status" value="1"/>
</dbReference>
<dbReference type="GO" id="GO:0004357">
    <property type="term" value="F:glutamate-cysteine ligase activity"/>
    <property type="evidence" value="ECO:0007669"/>
    <property type="project" value="UniProtKB-UniRule"/>
</dbReference>
<dbReference type="SUPFAM" id="SSF55931">
    <property type="entry name" value="Glutamine synthetase/guanido kinase"/>
    <property type="match status" value="1"/>
</dbReference>
<dbReference type="OrthoDB" id="9803907at2"/>
<comment type="similarity">
    <text evidence="2 8">Belongs to the glutamate--cysteine ligase type 1 family. Type 1 subfamily.</text>
</comment>
<dbReference type="RefSeq" id="WP_087505109.1">
    <property type="nucleotide sequence ID" value="NZ_BMDX01000004.1"/>
</dbReference>
<gene>
    <name evidence="8 11" type="primary">gshA</name>
    <name evidence="11" type="ORF">GCM10011369_12810</name>
</gene>
<evidence type="ECO:0000313" key="11">
    <source>
        <dbReference type="EMBL" id="GGA72481.1"/>
    </source>
</evidence>
<name>A0A8J2U3Z9_9GAMM</name>
<evidence type="ECO:0000256" key="7">
    <source>
        <dbReference type="ARBA" id="ARBA00048819"/>
    </source>
</evidence>
<organism evidence="11 12">
    <name type="scientific">Neiella marina</name>
    <dbReference type="NCBI Taxonomy" id="508461"/>
    <lineage>
        <taxon>Bacteria</taxon>
        <taxon>Pseudomonadati</taxon>
        <taxon>Pseudomonadota</taxon>
        <taxon>Gammaproteobacteria</taxon>
        <taxon>Alteromonadales</taxon>
        <taxon>Echinimonadaceae</taxon>
        <taxon>Neiella</taxon>
    </lineage>
</organism>
<evidence type="ECO:0000256" key="8">
    <source>
        <dbReference type="HAMAP-Rule" id="MF_00578"/>
    </source>
</evidence>
<evidence type="ECO:0000256" key="9">
    <source>
        <dbReference type="RuleBase" id="RU004391"/>
    </source>
</evidence>
<keyword evidence="5 8" id="KW-0547">Nucleotide-binding</keyword>
<evidence type="ECO:0000256" key="3">
    <source>
        <dbReference type="ARBA" id="ARBA00022598"/>
    </source>
</evidence>
<comment type="caution">
    <text evidence="11">The sequence shown here is derived from an EMBL/GenBank/DDBJ whole genome shotgun (WGS) entry which is preliminary data.</text>
</comment>
<dbReference type="GO" id="GO:0046872">
    <property type="term" value="F:metal ion binding"/>
    <property type="evidence" value="ECO:0007669"/>
    <property type="project" value="TreeGrafter"/>
</dbReference>
<dbReference type="NCBIfam" id="TIGR01434">
    <property type="entry name" value="glu_cys_ligase"/>
    <property type="match status" value="1"/>
</dbReference>
<proteinExistence type="inferred from homology"/>
<dbReference type="EMBL" id="BMDX01000004">
    <property type="protein sequence ID" value="GGA72481.1"/>
    <property type="molecule type" value="Genomic_DNA"/>
</dbReference>
<reference evidence="12" key="1">
    <citation type="journal article" date="2019" name="Int. J. Syst. Evol. Microbiol.">
        <title>The Global Catalogue of Microorganisms (GCM) 10K type strain sequencing project: providing services to taxonomists for standard genome sequencing and annotation.</title>
        <authorList>
            <consortium name="The Broad Institute Genomics Platform"/>
            <consortium name="The Broad Institute Genome Sequencing Center for Infectious Disease"/>
            <person name="Wu L."/>
            <person name="Ma J."/>
        </authorList>
    </citation>
    <scope>NUCLEOTIDE SEQUENCE [LARGE SCALE GENOMIC DNA]</scope>
    <source>
        <strain evidence="12">CGMCC 1.10130</strain>
    </source>
</reference>
<dbReference type="Pfam" id="PF04262">
    <property type="entry name" value="Glu_cys_ligase"/>
    <property type="match status" value="1"/>
</dbReference>
<dbReference type="EC" id="6.3.2.2" evidence="8"/>
<keyword evidence="4 8" id="KW-0317">Glutathione biosynthesis</keyword>
<evidence type="ECO:0000256" key="5">
    <source>
        <dbReference type="ARBA" id="ARBA00022741"/>
    </source>
</evidence>
<evidence type="ECO:0000313" key="12">
    <source>
        <dbReference type="Proteomes" id="UP000619743"/>
    </source>
</evidence>
<evidence type="ECO:0000256" key="4">
    <source>
        <dbReference type="ARBA" id="ARBA00022684"/>
    </source>
</evidence>
<dbReference type="GO" id="GO:0005524">
    <property type="term" value="F:ATP binding"/>
    <property type="evidence" value="ECO:0007669"/>
    <property type="project" value="UniProtKB-KW"/>
</dbReference>
<comment type="catalytic activity">
    <reaction evidence="7 8 9">
        <text>L-cysteine + L-glutamate + ATP = gamma-L-glutamyl-L-cysteine + ADP + phosphate + H(+)</text>
        <dbReference type="Rhea" id="RHEA:13285"/>
        <dbReference type="ChEBI" id="CHEBI:15378"/>
        <dbReference type="ChEBI" id="CHEBI:29985"/>
        <dbReference type="ChEBI" id="CHEBI:30616"/>
        <dbReference type="ChEBI" id="CHEBI:35235"/>
        <dbReference type="ChEBI" id="CHEBI:43474"/>
        <dbReference type="ChEBI" id="CHEBI:58173"/>
        <dbReference type="ChEBI" id="CHEBI:456216"/>
        <dbReference type="EC" id="6.3.2.2"/>
    </reaction>
</comment>
<feature type="domain" description="Glutamate--cysteine ligase" evidence="10">
    <location>
        <begin position="9"/>
        <end position="384"/>
    </location>
</feature>
<evidence type="ECO:0000256" key="6">
    <source>
        <dbReference type="ARBA" id="ARBA00022840"/>
    </source>
</evidence>
<sequence>MSDILSQRLEQLAQSDVTQTLQAIRRGIEKESLRIDEDGVLSQQSHPAALGSALTHPAITTDYSEALVEFITPVSDSIDDSLASLADAHKFAFGKMNGEQFWPMSMPCYVEDESQIPVAQYGSSNIAQMKTIYRKGLHMRYGSMMQIIAGVHYNFSMPEAFWPVWQDILGQQDADLGEFRSEHYMGLLRNYYRYAWVIPFLFGASPALCGSFIQGREHNLPFEKLGKGTLYLPYATSLRMSDLGYTNSAQSQLYVCHNSLKDYVGCLQSAISTPSDDFAKMGIKDADGNYLQLNANVLQIENELYSPIRPKRVAQSGETPTQALRRAGVEYVEVRSLDVNPFSPVGVDKLTIAFIDLLLCLCLFEESGPRDPEDQQRARDNMIKVIEEGRKPGLMLERRNGPVSLRQWGEDIVEQLKPIAKLLDQGQRHNTYQQALAAQLRRFQQPELTTSGRLIEQLVKSNMDNGQFGLHLASQYKKLLTSVPYQQSDDSYWQNLAAQSLQQQSDMEQQTQPSLDDFLADYFARNGQPFSL</sequence>
<evidence type="ECO:0000256" key="2">
    <source>
        <dbReference type="ARBA" id="ARBA00008772"/>
    </source>
</evidence>
<dbReference type="Proteomes" id="UP000619743">
    <property type="component" value="Unassembled WGS sequence"/>
</dbReference>
<dbReference type="GO" id="GO:0005829">
    <property type="term" value="C:cytosol"/>
    <property type="evidence" value="ECO:0007669"/>
    <property type="project" value="TreeGrafter"/>
</dbReference>